<name>A0A382BY12_9ZZZZ</name>
<protein>
    <submittedName>
        <fullName evidence="1">Uncharacterized protein</fullName>
    </submittedName>
</protein>
<accession>A0A382BY12</accession>
<dbReference type="AlphaFoldDB" id="A0A382BY12"/>
<reference evidence="1" key="1">
    <citation type="submission" date="2018-05" db="EMBL/GenBank/DDBJ databases">
        <authorList>
            <person name="Lanie J.A."/>
            <person name="Ng W.-L."/>
            <person name="Kazmierczak K.M."/>
            <person name="Andrzejewski T.M."/>
            <person name="Davidsen T.M."/>
            <person name="Wayne K.J."/>
            <person name="Tettelin H."/>
            <person name="Glass J.I."/>
            <person name="Rusch D."/>
            <person name="Podicherti R."/>
            <person name="Tsui H.-C.T."/>
            <person name="Winkler M.E."/>
        </authorList>
    </citation>
    <scope>NUCLEOTIDE SEQUENCE</scope>
</reference>
<gene>
    <name evidence="1" type="ORF">METZ01_LOCUS171353</name>
</gene>
<proteinExistence type="predicted"/>
<dbReference type="EMBL" id="UINC01031830">
    <property type="protein sequence ID" value="SVB18499.1"/>
    <property type="molecule type" value="Genomic_DNA"/>
</dbReference>
<sequence>MTIFFIDKRNFYDNNENHYQSQ</sequence>
<organism evidence="1">
    <name type="scientific">marine metagenome</name>
    <dbReference type="NCBI Taxonomy" id="408172"/>
    <lineage>
        <taxon>unclassified sequences</taxon>
        <taxon>metagenomes</taxon>
        <taxon>ecological metagenomes</taxon>
    </lineage>
</organism>
<evidence type="ECO:0000313" key="1">
    <source>
        <dbReference type="EMBL" id="SVB18499.1"/>
    </source>
</evidence>